<keyword evidence="6" id="KW-1185">Reference proteome</keyword>
<proteinExistence type="inferred from homology"/>
<dbReference type="PANTHER" id="PTHR10803">
    <property type="entry name" value="ARSENICAL PUMP-DRIVING ATPASE ARSENITE-TRANSLOCATING ATPASE"/>
    <property type="match status" value="1"/>
</dbReference>
<dbReference type="PANTHER" id="PTHR10803:SF3">
    <property type="entry name" value="ATPASE GET3"/>
    <property type="match status" value="1"/>
</dbReference>
<gene>
    <name evidence="5" type="ORF">SAMN06296036_10791</name>
</gene>
<dbReference type="SUPFAM" id="SSF52540">
    <property type="entry name" value="P-loop containing nucleoside triphosphate hydrolases"/>
    <property type="match status" value="1"/>
</dbReference>
<dbReference type="GO" id="GO:0016887">
    <property type="term" value="F:ATP hydrolysis activity"/>
    <property type="evidence" value="ECO:0007669"/>
    <property type="project" value="InterPro"/>
</dbReference>
<dbReference type="EMBL" id="FWZT01000007">
    <property type="protein sequence ID" value="SMF21274.1"/>
    <property type="molecule type" value="Genomic_DNA"/>
</dbReference>
<dbReference type="Gene3D" id="3.40.50.300">
    <property type="entry name" value="P-loop containing nucleotide triphosphate hydrolases"/>
    <property type="match status" value="1"/>
</dbReference>
<dbReference type="InterPro" id="IPR016300">
    <property type="entry name" value="ATPase_ArsA/GET3"/>
</dbReference>
<dbReference type="STRING" id="1513793.SAMN06296036_10791"/>
<accession>A0A1Y6BR67</accession>
<comment type="similarity">
    <text evidence="1">Belongs to the arsA ATPase family.</text>
</comment>
<comment type="catalytic activity">
    <reaction evidence="2">
        <text>arsenite(in) + ATP + H2O = arsenite(out) + ADP + phosphate + H(+)</text>
        <dbReference type="Rhea" id="RHEA:11348"/>
        <dbReference type="ChEBI" id="CHEBI:15377"/>
        <dbReference type="ChEBI" id="CHEBI:15378"/>
        <dbReference type="ChEBI" id="CHEBI:29242"/>
        <dbReference type="ChEBI" id="CHEBI:30616"/>
        <dbReference type="ChEBI" id="CHEBI:43474"/>
        <dbReference type="ChEBI" id="CHEBI:456216"/>
        <dbReference type="EC" id="7.3.2.7"/>
    </reaction>
</comment>
<organism evidence="5 6">
    <name type="scientific">Pseudobacteriovorax antillogorgiicola</name>
    <dbReference type="NCBI Taxonomy" id="1513793"/>
    <lineage>
        <taxon>Bacteria</taxon>
        <taxon>Pseudomonadati</taxon>
        <taxon>Bdellovibrionota</taxon>
        <taxon>Oligoflexia</taxon>
        <taxon>Oligoflexales</taxon>
        <taxon>Pseudobacteriovoracaceae</taxon>
        <taxon>Pseudobacteriovorax</taxon>
    </lineage>
</organism>
<dbReference type="InterPro" id="IPR027417">
    <property type="entry name" value="P-loop_NTPase"/>
</dbReference>
<dbReference type="EC" id="7.3.2.7" evidence="3"/>
<dbReference type="Proteomes" id="UP000192907">
    <property type="component" value="Unassembled WGS sequence"/>
</dbReference>
<evidence type="ECO:0000313" key="5">
    <source>
        <dbReference type="EMBL" id="SMF21274.1"/>
    </source>
</evidence>
<dbReference type="Pfam" id="PF02374">
    <property type="entry name" value="ArsA_ATPase"/>
    <property type="match status" value="1"/>
</dbReference>
<protein>
    <recommendedName>
        <fullName evidence="3">arsenite-transporting ATPase</fullName>
        <ecNumber evidence="3">7.3.2.7</ecNumber>
    </recommendedName>
</protein>
<dbReference type="GO" id="GO:0015446">
    <property type="term" value="F:ATPase-coupled arsenite transmembrane transporter activity"/>
    <property type="evidence" value="ECO:0007669"/>
    <property type="project" value="UniProtKB-EC"/>
</dbReference>
<name>A0A1Y6BR67_9BACT</name>
<evidence type="ECO:0000256" key="2">
    <source>
        <dbReference type="ARBA" id="ARBA00052296"/>
    </source>
</evidence>
<sequence>MTLLNSLLEKKLVLVTGKGGIGKSLTAASIAQYAASQGKKVCLVESNAQEQLAPLFGQERVGHKLQELSPNLFAINLNPQDNFRDFVVLHLGFAKLFEKVFTKPLVKSFINMLPGISELTLLGRLYYFSQLDDKHNFDMVVLDGFASGHFMSLLKTPDAVLDSGMVGPVIKETKMVKDFIFDERYVSVVLVTMPENLIVSEAIDFSERFKTEIPVPHSHVIVNRCLLLDESEEQALKSASSMELAVRYMKARLESESSSLQRLKQGLHNIYQGLQKEPQLLLLPDLGAVDEPLSGQFARSWFDQAEGVSF</sequence>
<feature type="domain" description="ArsA/GET3 Anion-transporting ATPase-like" evidence="4">
    <location>
        <begin position="11"/>
        <end position="160"/>
    </location>
</feature>
<evidence type="ECO:0000259" key="4">
    <source>
        <dbReference type="Pfam" id="PF02374"/>
    </source>
</evidence>
<dbReference type="GO" id="GO:0005524">
    <property type="term" value="F:ATP binding"/>
    <property type="evidence" value="ECO:0007669"/>
    <property type="project" value="InterPro"/>
</dbReference>
<dbReference type="AlphaFoldDB" id="A0A1Y6BR67"/>
<evidence type="ECO:0000256" key="3">
    <source>
        <dbReference type="ARBA" id="ARBA00066752"/>
    </source>
</evidence>
<evidence type="ECO:0000256" key="1">
    <source>
        <dbReference type="ARBA" id="ARBA00011040"/>
    </source>
</evidence>
<reference evidence="6" key="1">
    <citation type="submission" date="2017-04" db="EMBL/GenBank/DDBJ databases">
        <authorList>
            <person name="Varghese N."/>
            <person name="Submissions S."/>
        </authorList>
    </citation>
    <scope>NUCLEOTIDE SEQUENCE [LARGE SCALE GENOMIC DNA]</scope>
    <source>
        <strain evidence="6">RKEM611</strain>
    </source>
</reference>
<dbReference type="RefSeq" id="WP_159455300.1">
    <property type="nucleotide sequence ID" value="NZ_FWZT01000007.1"/>
</dbReference>
<dbReference type="InterPro" id="IPR025723">
    <property type="entry name" value="ArsA/GET3_ATPase-like"/>
</dbReference>
<evidence type="ECO:0000313" key="6">
    <source>
        <dbReference type="Proteomes" id="UP000192907"/>
    </source>
</evidence>